<keyword evidence="2" id="KW-0418">Kinase</keyword>
<keyword evidence="2" id="KW-0808">Transferase</keyword>
<dbReference type="GO" id="GO:1990604">
    <property type="term" value="C:IRE1-TRAF2-ASK1 complex"/>
    <property type="evidence" value="ECO:0007669"/>
    <property type="project" value="TreeGrafter"/>
</dbReference>
<dbReference type="InterPro" id="IPR045133">
    <property type="entry name" value="IRE1/2-like"/>
</dbReference>
<protein>
    <submittedName>
        <fullName evidence="2">Kinase-like protein</fullName>
    </submittedName>
</protein>
<dbReference type="InterPro" id="IPR000719">
    <property type="entry name" value="Prot_kinase_dom"/>
</dbReference>
<dbReference type="InterPro" id="IPR008271">
    <property type="entry name" value="Ser/Thr_kinase_AS"/>
</dbReference>
<evidence type="ECO:0000313" key="3">
    <source>
        <dbReference type="Proteomes" id="UP000070700"/>
    </source>
</evidence>
<dbReference type="GO" id="GO:0036498">
    <property type="term" value="P:IRE1-mediated unfolded protein response"/>
    <property type="evidence" value="ECO:0007669"/>
    <property type="project" value="TreeGrafter"/>
</dbReference>
<dbReference type="PANTHER" id="PTHR13954:SF6">
    <property type="entry name" value="NON-SPECIFIC SERINE_THREONINE PROTEIN KINASE"/>
    <property type="match status" value="1"/>
</dbReference>
<dbReference type="RefSeq" id="XP_018066521.1">
    <property type="nucleotide sequence ID" value="XM_018220399.1"/>
</dbReference>
<dbReference type="GeneID" id="28830125"/>
<dbReference type="GO" id="GO:0005524">
    <property type="term" value="F:ATP binding"/>
    <property type="evidence" value="ECO:0007669"/>
    <property type="project" value="InterPro"/>
</dbReference>
<dbReference type="SUPFAM" id="SSF56112">
    <property type="entry name" value="Protein kinase-like (PK-like)"/>
    <property type="match status" value="1"/>
</dbReference>
<evidence type="ECO:0000313" key="2">
    <source>
        <dbReference type="EMBL" id="KUJ12166.1"/>
    </source>
</evidence>
<dbReference type="Proteomes" id="UP000070700">
    <property type="component" value="Unassembled WGS sequence"/>
</dbReference>
<dbReference type="GO" id="GO:0070059">
    <property type="term" value="P:intrinsic apoptotic signaling pathway in response to endoplasmic reticulum stress"/>
    <property type="evidence" value="ECO:0007669"/>
    <property type="project" value="TreeGrafter"/>
</dbReference>
<dbReference type="PANTHER" id="PTHR13954">
    <property type="entry name" value="IRE1-RELATED"/>
    <property type="match status" value="1"/>
</dbReference>
<dbReference type="InParanoid" id="A0A194WW17"/>
<dbReference type="KEGG" id="psco:LY89DRAFT_738783"/>
<dbReference type="GO" id="GO:0004521">
    <property type="term" value="F:RNA endonuclease activity"/>
    <property type="evidence" value="ECO:0007669"/>
    <property type="project" value="InterPro"/>
</dbReference>
<dbReference type="AlphaFoldDB" id="A0A194WW17"/>
<dbReference type="GO" id="GO:0004674">
    <property type="term" value="F:protein serine/threonine kinase activity"/>
    <property type="evidence" value="ECO:0007669"/>
    <property type="project" value="InterPro"/>
</dbReference>
<feature type="domain" description="Protein kinase" evidence="1">
    <location>
        <begin position="1"/>
        <end position="169"/>
    </location>
</feature>
<dbReference type="GO" id="GO:0051082">
    <property type="term" value="F:unfolded protein binding"/>
    <property type="evidence" value="ECO:0007669"/>
    <property type="project" value="TreeGrafter"/>
</dbReference>
<dbReference type="Pfam" id="PF00069">
    <property type="entry name" value="Pkinase"/>
    <property type="match status" value="1"/>
</dbReference>
<dbReference type="PROSITE" id="PS50011">
    <property type="entry name" value="PROTEIN_KINASE_DOM"/>
    <property type="match status" value="1"/>
</dbReference>
<proteinExistence type="predicted"/>
<accession>A0A194WW17</accession>
<dbReference type="PROSITE" id="PS00108">
    <property type="entry name" value="PROTEIN_KINASE_ST"/>
    <property type="match status" value="1"/>
</dbReference>
<dbReference type="Gene3D" id="1.10.510.10">
    <property type="entry name" value="Transferase(Phosphotransferase) domain 1"/>
    <property type="match status" value="1"/>
</dbReference>
<dbReference type="OrthoDB" id="5979581at2759"/>
<organism evidence="2 3">
    <name type="scientific">Mollisia scopiformis</name>
    <name type="common">Conifer needle endophyte fungus</name>
    <name type="synonym">Phialocephala scopiformis</name>
    <dbReference type="NCBI Taxonomy" id="149040"/>
    <lineage>
        <taxon>Eukaryota</taxon>
        <taxon>Fungi</taxon>
        <taxon>Dikarya</taxon>
        <taxon>Ascomycota</taxon>
        <taxon>Pezizomycotina</taxon>
        <taxon>Leotiomycetes</taxon>
        <taxon>Helotiales</taxon>
        <taxon>Mollisiaceae</taxon>
        <taxon>Mollisia</taxon>
    </lineage>
</organism>
<gene>
    <name evidence="2" type="ORF">LY89DRAFT_738783</name>
</gene>
<dbReference type="EMBL" id="KQ947425">
    <property type="protein sequence ID" value="KUJ12166.1"/>
    <property type="molecule type" value="Genomic_DNA"/>
</dbReference>
<dbReference type="InterPro" id="IPR011009">
    <property type="entry name" value="Kinase-like_dom_sf"/>
</dbReference>
<reference evidence="2 3" key="1">
    <citation type="submission" date="2015-10" db="EMBL/GenBank/DDBJ databases">
        <title>Full genome of DAOMC 229536 Phialocephala scopiformis, a fungal endophyte of spruce producing the potent anti-insectan compound rugulosin.</title>
        <authorList>
            <consortium name="DOE Joint Genome Institute"/>
            <person name="Walker A.K."/>
            <person name="Frasz S.L."/>
            <person name="Seifert K.A."/>
            <person name="Miller J.D."/>
            <person name="Mondo S.J."/>
            <person name="Labutti K."/>
            <person name="Lipzen A."/>
            <person name="Dockter R."/>
            <person name="Kennedy M."/>
            <person name="Grigoriev I.V."/>
            <person name="Spatafora J.W."/>
        </authorList>
    </citation>
    <scope>NUCLEOTIDE SEQUENCE [LARGE SCALE GENOMIC DNA]</scope>
    <source>
        <strain evidence="2 3">CBS 120377</strain>
    </source>
</reference>
<name>A0A194WW17_MOLSC</name>
<sequence>MAQFHPCQLEDTITSPSTLAVAVKRLPIQSRKCFEAERAAFKHIKAHDLGRFNIATLLTDPLTTPKSHYFILPLADGDMERSMQVPDFSDYSNSIHARMAPLVEGLATLHETGIAHCDLKHKNILIYKTSEHDLTLKIADFGHSLPILPDTHPAKGHFCPSTFSAPETW</sequence>
<evidence type="ECO:0000259" key="1">
    <source>
        <dbReference type="PROSITE" id="PS50011"/>
    </source>
</evidence>
<keyword evidence="3" id="KW-1185">Reference proteome</keyword>